<protein>
    <submittedName>
        <fullName evidence="2">F-box/RNI/FBD-like domain protein</fullName>
    </submittedName>
</protein>
<reference evidence="3" key="3">
    <citation type="submission" date="2015-04" db="UniProtKB">
        <authorList>
            <consortium name="EnsemblPlants"/>
        </authorList>
    </citation>
    <scope>IDENTIFICATION</scope>
    <source>
        <strain evidence="3">cv. Jemalong A17</strain>
    </source>
</reference>
<dbReference type="AlphaFoldDB" id="G7JYJ0"/>
<accession>G7JYJ0</accession>
<dbReference type="PANTHER" id="PTHR32212:SF234">
    <property type="entry name" value="F-BOX_LRR-REPEAT PROTEIN 13-LIKE"/>
    <property type="match status" value="1"/>
</dbReference>
<dbReference type="PROSITE" id="PS50181">
    <property type="entry name" value="FBOX"/>
    <property type="match status" value="1"/>
</dbReference>
<evidence type="ECO:0000313" key="3">
    <source>
        <dbReference type="EnsemblPlants" id="AES98310"/>
    </source>
</evidence>
<dbReference type="SUPFAM" id="SSF81383">
    <property type="entry name" value="F-box domain"/>
    <property type="match status" value="1"/>
</dbReference>
<name>G7JYJ0_MEDTR</name>
<evidence type="ECO:0000259" key="1">
    <source>
        <dbReference type="PROSITE" id="PS50181"/>
    </source>
</evidence>
<dbReference type="STRING" id="3880.G7JYJ0"/>
<evidence type="ECO:0000313" key="4">
    <source>
        <dbReference type="Proteomes" id="UP000002051"/>
    </source>
</evidence>
<dbReference type="Proteomes" id="UP000002051">
    <property type="component" value="Chromosome 5"/>
</dbReference>
<dbReference type="HOGENOM" id="CLU_2516065_0_0_1"/>
<dbReference type="EnsemblPlants" id="AES98310">
    <property type="protein sequence ID" value="AES98310"/>
    <property type="gene ID" value="MTR_5g066900"/>
</dbReference>
<dbReference type="Pfam" id="PF00646">
    <property type="entry name" value="F-box"/>
    <property type="match status" value="1"/>
</dbReference>
<evidence type="ECO:0000313" key="2">
    <source>
        <dbReference type="EMBL" id="AES98310.1"/>
    </source>
</evidence>
<dbReference type="InterPro" id="IPR036047">
    <property type="entry name" value="F-box-like_dom_sf"/>
</dbReference>
<reference evidence="2 4" key="2">
    <citation type="journal article" date="2014" name="BMC Genomics">
        <title>An improved genome release (version Mt4.0) for the model legume Medicago truncatula.</title>
        <authorList>
            <person name="Tang H."/>
            <person name="Krishnakumar V."/>
            <person name="Bidwell S."/>
            <person name="Rosen B."/>
            <person name="Chan A."/>
            <person name="Zhou S."/>
            <person name="Gentzbittel L."/>
            <person name="Childs K.L."/>
            <person name="Yandell M."/>
            <person name="Gundlach H."/>
            <person name="Mayer K.F."/>
            <person name="Schwartz D.C."/>
            <person name="Town C.D."/>
        </authorList>
    </citation>
    <scope>GENOME REANNOTATION</scope>
    <source>
        <strain evidence="3 4">cv. Jemalong A17</strain>
    </source>
</reference>
<organism evidence="2 4">
    <name type="scientific">Medicago truncatula</name>
    <name type="common">Barrel medic</name>
    <name type="synonym">Medicago tribuloides</name>
    <dbReference type="NCBI Taxonomy" id="3880"/>
    <lineage>
        <taxon>Eukaryota</taxon>
        <taxon>Viridiplantae</taxon>
        <taxon>Streptophyta</taxon>
        <taxon>Embryophyta</taxon>
        <taxon>Tracheophyta</taxon>
        <taxon>Spermatophyta</taxon>
        <taxon>Magnoliopsida</taxon>
        <taxon>eudicotyledons</taxon>
        <taxon>Gunneridae</taxon>
        <taxon>Pentapetalae</taxon>
        <taxon>rosids</taxon>
        <taxon>fabids</taxon>
        <taxon>Fabales</taxon>
        <taxon>Fabaceae</taxon>
        <taxon>Papilionoideae</taxon>
        <taxon>50 kb inversion clade</taxon>
        <taxon>NPAAA clade</taxon>
        <taxon>Hologalegina</taxon>
        <taxon>IRL clade</taxon>
        <taxon>Trifolieae</taxon>
        <taxon>Medicago</taxon>
    </lineage>
</organism>
<sequence>MVVSNDILSSLPESLLSAIISFLPFKEAVRTSILSKDWVKVCKSTTKIEFNELFFVKVAFARKWIENHGEDVIDKFSLTIVMPEL</sequence>
<gene>
    <name evidence="2" type="ordered locus">MTR_5g066900</name>
</gene>
<feature type="domain" description="F-box" evidence="1">
    <location>
        <begin position="5"/>
        <end position="53"/>
    </location>
</feature>
<dbReference type="OMA" id="VKVCKST"/>
<keyword evidence="4" id="KW-1185">Reference proteome</keyword>
<dbReference type="PaxDb" id="3880-AES98310"/>
<proteinExistence type="predicted"/>
<dbReference type="PANTHER" id="PTHR32212">
    <property type="entry name" value="CYCLIN-LIKE F-BOX"/>
    <property type="match status" value="1"/>
</dbReference>
<dbReference type="InterPro" id="IPR001810">
    <property type="entry name" value="F-box_dom"/>
</dbReference>
<reference evidence="2 4" key="1">
    <citation type="journal article" date="2011" name="Nature">
        <title>The Medicago genome provides insight into the evolution of rhizobial symbioses.</title>
        <authorList>
            <person name="Young N.D."/>
            <person name="Debelle F."/>
            <person name="Oldroyd G.E."/>
            <person name="Geurts R."/>
            <person name="Cannon S.B."/>
            <person name="Udvardi M.K."/>
            <person name="Benedito V.A."/>
            <person name="Mayer K.F."/>
            <person name="Gouzy J."/>
            <person name="Schoof H."/>
            <person name="Van de Peer Y."/>
            <person name="Proost S."/>
            <person name="Cook D.R."/>
            <person name="Meyers B.C."/>
            <person name="Spannagl M."/>
            <person name="Cheung F."/>
            <person name="De Mita S."/>
            <person name="Krishnakumar V."/>
            <person name="Gundlach H."/>
            <person name="Zhou S."/>
            <person name="Mudge J."/>
            <person name="Bharti A.K."/>
            <person name="Murray J.D."/>
            <person name="Naoumkina M.A."/>
            <person name="Rosen B."/>
            <person name="Silverstein K.A."/>
            <person name="Tang H."/>
            <person name="Rombauts S."/>
            <person name="Zhao P.X."/>
            <person name="Zhou P."/>
            <person name="Barbe V."/>
            <person name="Bardou P."/>
            <person name="Bechner M."/>
            <person name="Bellec A."/>
            <person name="Berger A."/>
            <person name="Berges H."/>
            <person name="Bidwell S."/>
            <person name="Bisseling T."/>
            <person name="Choisne N."/>
            <person name="Couloux A."/>
            <person name="Denny R."/>
            <person name="Deshpande S."/>
            <person name="Dai X."/>
            <person name="Doyle J.J."/>
            <person name="Dudez A.M."/>
            <person name="Farmer A.D."/>
            <person name="Fouteau S."/>
            <person name="Franken C."/>
            <person name="Gibelin C."/>
            <person name="Gish J."/>
            <person name="Goldstein S."/>
            <person name="Gonzalez A.J."/>
            <person name="Green P.J."/>
            <person name="Hallab A."/>
            <person name="Hartog M."/>
            <person name="Hua A."/>
            <person name="Humphray S.J."/>
            <person name="Jeong D.H."/>
            <person name="Jing Y."/>
            <person name="Jocker A."/>
            <person name="Kenton S.M."/>
            <person name="Kim D.J."/>
            <person name="Klee K."/>
            <person name="Lai H."/>
            <person name="Lang C."/>
            <person name="Lin S."/>
            <person name="Macmil S.L."/>
            <person name="Magdelenat G."/>
            <person name="Matthews L."/>
            <person name="McCorrison J."/>
            <person name="Monaghan E.L."/>
            <person name="Mun J.H."/>
            <person name="Najar F.Z."/>
            <person name="Nicholson C."/>
            <person name="Noirot C."/>
            <person name="O'Bleness M."/>
            <person name="Paule C.R."/>
            <person name="Poulain J."/>
            <person name="Prion F."/>
            <person name="Qin B."/>
            <person name="Qu C."/>
            <person name="Retzel E.F."/>
            <person name="Riddle C."/>
            <person name="Sallet E."/>
            <person name="Samain S."/>
            <person name="Samson N."/>
            <person name="Sanders I."/>
            <person name="Saurat O."/>
            <person name="Scarpelli C."/>
            <person name="Schiex T."/>
            <person name="Segurens B."/>
            <person name="Severin A.J."/>
            <person name="Sherrier D.J."/>
            <person name="Shi R."/>
            <person name="Sims S."/>
            <person name="Singer S.R."/>
            <person name="Sinharoy S."/>
            <person name="Sterck L."/>
            <person name="Viollet A."/>
            <person name="Wang B.B."/>
            <person name="Wang K."/>
            <person name="Wang M."/>
            <person name="Wang X."/>
            <person name="Warfsmann J."/>
            <person name="Weissenbach J."/>
            <person name="White D.D."/>
            <person name="White J.D."/>
            <person name="Wiley G.B."/>
            <person name="Wincker P."/>
            <person name="Xing Y."/>
            <person name="Yang L."/>
            <person name="Yao Z."/>
            <person name="Ying F."/>
            <person name="Zhai J."/>
            <person name="Zhou L."/>
            <person name="Zuber A."/>
            <person name="Denarie J."/>
            <person name="Dixon R.A."/>
            <person name="May G.D."/>
            <person name="Schwartz D.C."/>
            <person name="Rogers J."/>
            <person name="Quetier F."/>
            <person name="Town C.D."/>
            <person name="Roe B.A."/>
        </authorList>
    </citation>
    <scope>NUCLEOTIDE SEQUENCE [LARGE SCALE GENOMIC DNA]</scope>
    <source>
        <strain evidence="2">A17</strain>
        <strain evidence="3 4">cv. Jemalong A17</strain>
    </source>
</reference>
<dbReference type="Gene3D" id="1.20.1280.50">
    <property type="match status" value="1"/>
</dbReference>
<dbReference type="EMBL" id="CM001221">
    <property type="protein sequence ID" value="AES98310.1"/>
    <property type="molecule type" value="Genomic_DNA"/>
</dbReference>